<dbReference type="Proteomes" id="UP001457282">
    <property type="component" value="Unassembled WGS sequence"/>
</dbReference>
<protein>
    <recommendedName>
        <fullName evidence="3">DM2 domain-containing protein</fullName>
    </recommendedName>
</protein>
<name>A0AAW1YC73_RUBAR</name>
<reference evidence="1 2" key="1">
    <citation type="journal article" date="2023" name="G3 (Bethesda)">
        <title>A chromosome-length genome assembly and annotation of blackberry (Rubus argutus, cv. 'Hillquist').</title>
        <authorList>
            <person name="Bruna T."/>
            <person name="Aryal R."/>
            <person name="Dudchenko O."/>
            <person name="Sargent D.J."/>
            <person name="Mead D."/>
            <person name="Buti M."/>
            <person name="Cavallini A."/>
            <person name="Hytonen T."/>
            <person name="Andres J."/>
            <person name="Pham M."/>
            <person name="Weisz D."/>
            <person name="Mascagni F."/>
            <person name="Usai G."/>
            <person name="Natali L."/>
            <person name="Bassil N."/>
            <person name="Fernandez G.E."/>
            <person name="Lomsadze A."/>
            <person name="Armour M."/>
            <person name="Olukolu B."/>
            <person name="Poorten T."/>
            <person name="Britton C."/>
            <person name="Davik J."/>
            <person name="Ashrafi H."/>
            <person name="Aiden E.L."/>
            <person name="Borodovsky M."/>
            <person name="Worthington M."/>
        </authorList>
    </citation>
    <scope>NUCLEOTIDE SEQUENCE [LARGE SCALE GENOMIC DNA]</scope>
    <source>
        <strain evidence="1">PI 553951</strain>
    </source>
</reference>
<keyword evidence="2" id="KW-1185">Reference proteome</keyword>
<gene>
    <name evidence="1" type="ORF">M0R45_012259</name>
</gene>
<evidence type="ECO:0008006" key="3">
    <source>
        <dbReference type="Google" id="ProtNLM"/>
    </source>
</evidence>
<dbReference type="EMBL" id="JBEDUW010000002">
    <property type="protein sequence ID" value="KAK9946816.1"/>
    <property type="molecule type" value="Genomic_DNA"/>
</dbReference>
<organism evidence="1 2">
    <name type="scientific">Rubus argutus</name>
    <name type="common">Southern blackberry</name>
    <dbReference type="NCBI Taxonomy" id="59490"/>
    <lineage>
        <taxon>Eukaryota</taxon>
        <taxon>Viridiplantae</taxon>
        <taxon>Streptophyta</taxon>
        <taxon>Embryophyta</taxon>
        <taxon>Tracheophyta</taxon>
        <taxon>Spermatophyta</taxon>
        <taxon>Magnoliopsida</taxon>
        <taxon>eudicotyledons</taxon>
        <taxon>Gunneridae</taxon>
        <taxon>Pentapetalae</taxon>
        <taxon>rosids</taxon>
        <taxon>fabids</taxon>
        <taxon>Rosales</taxon>
        <taxon>Rosaceae</taxon>
        <taxon>Rosoideae</taxon>
        <taxon>Rosoideae incertae sedis</taxon>
        <taxon>Rubus</taxon>
    </lineage>
</organism>
<comment type="caution">
    <text evidence="1">The sequence shown here is derived from an EMBL/GenBank/DDBJ whole genome shotgun (WGS) entry which is preliminary data.</text>
</comment>
<proteinExistence type="predicted"/>
<evidence type="ECO:0000313" key="2">
    <source>
        <dbReference type="Proteomes" id="UP001457282"/>
    </source>
</evidence>
<sequence>MAVAGAHRIRGSLTAAGALSVSESKLKVKGCSPEVCKFLGIPDPSNRSRSPTALLISRFIRLHNNQSPGIKDRNWEQNLRTLLHGKDRVGFPEVTRLLSPEFTYSTIKSTDATVTYSQFDANKSKKAIKK</sequence>
<dbReference type="AlphaFoldDB" id="A0AAW1YC73"/>
<accession>A0AAW1YC73</accession>
<evidence type="ECO:0000313" key="1">
    <source>
        <dbReference type="EMBL" id="KAK9946816.1"/>
    </source>
</evidence>